<dbReference type="Proteomes" id="UP000694580">
    <property type="component" value="Chromosome 11"/>
</dbReference>
<dbReference type="AlphaFoldDB" id="A0AAY4AU29"/>
<dbReference type="InterPro" id="IPR050650">
    <property type="entry name" value="Type-II_Cytokine-TF_Rcpt"/>
</dbReference>
<dbReference type="GO" id="GO:0004896">
    <property type="term" value="F:cytokine receptor activity"/>
    <property type="evidence" value="ECO:0007669"/>
    <property type="project" value="TreeGrafter"/>
</dbReference>
<proteinExistence type="predicted"/>
<keyword evidence="5" id="KW-1185">Reference proteome</keyword>
<dbReference type="InterPro" id="IPR015373">
    <property type="entry name" value="Interferon/interleukin_rcp_dom"/>
</dbReference>
<feature type="domain" description="Fibronectin type-III" evidence="2">
    <location>
        <begin position="21"/>
        <end position="100"/>
    </location>
</feature>
<dbReference type="GO" id="GO:0005886">
    <property type="term" value="C:plasma membrane"/>
    <property type="evidence" value="ECO:0007669"/>
    <property type="project" value="TreeGrafter"/>
</dbReference>
<feature type="compositionally biased region" description="Basic and acidic residues" evidence="1">
    <location>
        <begin position="367"/>
        <end position="386"/>
    </location>
</feature>
<dbReference type="PANTHER" id="PTHR20859:SF93">
    <property type="entry name" value="CYTOKINE RECEPTOR FAMILY MEMBER B12-RELATED"/>
    <property type="match status" value="1"/>
</dbReference>
<reference evidence="4" key="3">
    <citation type="submission" date="2025-09" db="UniProtKB">
        <authorList>
            <consortium name="Ensembl"/>
        </authorList>
    </citation>
    <scope>IDENTIFICATION</scope>
</reference>
<dbReference type="Pfam" id="PF09294">
    <property type="entry name" value="Interfer-bind"/>
    <property type="match status" value="1"/>
</dbReference>
<evidence type="ECO:0000313" key="4">
    <source>
        <dbReference type="Ensembl" id="ENSDCDP00010012313.1"/>
    </source>
</evidence>
<protein>
    <submittedName>
        <fullName evidence="4">Uncharacterized protein</fullName>
    </submittedName>
</protein>
<dbReference type="Ensembl" id="ENSDCDT00010012906.1">
    <property type="protein sequence ID" value="ENSDCDP00010012313.1"/>
    <property type="gene ID" value="ENSDCDG00010005508.1"/>
</dbReference>
<dbReference type="GeneTree" id="ENSGT00940000178189"/>
<feature type="domain" description="Interferon/interleukin receptor" evidence="3">
    <location>
        <begin position="116"/>
        <end position="196"/>
    </location>
</feature>
<organism evidence="4 5">
    <name type="scientific">Denticeps clupeoides</name>
    <name type="common">denticle herring</name>
    <dbReference type="NCBI Taxonomy" id="299321"/>
    <lineage>
        <taxon>Eukaryota</taxon>
        <taxon>Metazoa</taxon>
        <taxon>Chordata</taxon>
        <taxon>Craniata</taxon>
        <taxon>Vertebrata</taxon>
        <taxon>Euteleostomi</taxon>
        <taxon>Actinopterygii</taxon>
        <taxon>Neopterygii</taxon>
        <taxon>Teleostei</taxon>
        <taxon>Clupei</taxon>
        <taxon>Clupeiformes</taxon>
        <taxon>Denticipitoidei</taxon>
        <taxon>Denticipitidae</taxon>
        <taxon>Denticeps</taxon>
    </lineage>
</organism>
<sequence>DMEISIQHIPLLPFSCLCLYLPAPTKLCIESRNFDHALHWIPGTGTPQGTRYEVLSSWHLAEGCERVLNPLQCNLTSAFWPLDDTFYPRVTAWLGGNNSQSEMHKGFRPIDDTTPEPPKFSLALCNQALCTILTSPSDQLQSAYKSYRYRLNITTERETKVRTDIQNLKNVSVTAIPGRQYCVSISIIEKNVTSAAKCINFAAEQNKGTVTVYVCLFLILLPIESPVLSSITGIKALYQHGKADRESEDEEGGEGKERSQEREDGYESVKLAGPAEESNSSSSSYSPPCITASHHCPILGKDEQEMSSWVLNAPQWTLPPLEMERDTQTFDMPLHFADMVEQGDGWKEEEDREVNVNLLSVTLGLRPNDEPGRYYDEKEAEGKESKIPLPHSQTPAIRPSTAMLIRSYSEEEESDGVSGYMSRD</sequence>
<reference evidence="4 5" key="1">
    <citation type="submission" date="2020-06" db="EMBL/GenBank/DDBJ databases">
        <authorList>
            <consortium name="Wellcome Sanger Institute Data Sharing"/>
        </authorList>
    </citation>
    <scope>NUCLEOTIDE SEQUENCE [LARGE SCALE GENOMIC DNA]</scope>
</reference>
<dbReference type="Pfam" id="PF01108">
    <property type="entry name" value="Tissue_fac"/>
    <property type="match status" value="1"/>
</dbReference>
<accession>A0AAY4AU29</accession>
<dbReference type="Gene3D" id="2.60.40.10">
    <property type="entry name" value="Immunoglobulins"/>
    <property type="match status" value="1"/>
</dbReference>
<dbReference type="SUPFAM" id="SSF49265">
    <property type="entry name" value="Fibronectin type III"/>
    <property type="match status" value="1"/>
</dbReference>
<evidence type="ECO:0000313" key="5">
    <source>
        <dbReference type="Proteomes" id="UP000694580"/>
    </source>
</evidence>
<reference evidence="4" key="2">
    <citation type="submission" date="2025-08" db="UniProtKB">
        <authorList>
            <consortium name="Ensembl"/>
        </authorList>
    </citation>
    <scope>IDENTIFICATION</scope>
</reference>
<dbReference type="InterPro" id="IPR013783">
    <property type="entry name" value="Ig-like_fold"/>
</dbReference>
<feature type="compositionally biased region" description="Basic and acidic residues" evidence="1">
    <location>
        <begin position="253"/>
        <end position="267"/>
    </location>
</feature>
<dbReference type="InterPro" id="IPR036116">
    <property type="entry name" value="FN3_sf"/>
</dbReference>
<feature type="region of interest" description="Disordered" evidence="1">
    <location>
        <begin position="240"/>
        <end position="287"/>
    </location>
</feature>
<dbReference type="InterPro" id="IPR003961">
    <property type="entry name" value="FN3_dom"/>
</dbReference>
<evidence type="ECO:0000259" key="3">
    <source>
        <dbReference type="Pfam" id="PF09294"/>
    </source>
</evidence>
<evidence type="ECO:0000256" key="1">
    <source>
        <dbReference type="SAM" id="MobiDB-lite"/>
    </source>
</evidence>
<evidence type="ECO:0000259" key="2">
    <source>
        <dbReference type="Pfam" id="PF01108"/>
    </source>
</evidence>
<name>A0AAY4AU29_9TELE</name>
<dbReference type="PANTHER" id="PTHR20859">
    <property type="entry name" value="INTERFERON/INTERLEUKIN RECEPTOR"/>
    <property type="match status" value="1"/>
</dbReference>
<feature type="region of interest" description="Disordered" evidence="1">
    <location>
        <begin position="367"/>
        <end position="424"/>
    </location>
</feature>